<dbReference type="CDD" id="cd02440">
    <property type="entry name" value="AdoMet_MTases"/>
    <property type="match status" value="1"/>
</dbReference>
<keyword evidence="3" id="KW-0808">Transferase</keyword>
<keyword evidence="5" id="KW-0812">Transmembrane</keyword>
<dbReference type="EMBL" id="MN740010">
    <property type="protein sequence ID" value="QHT83556.1"/>
    <property type="molecule type" value="Genomic_DNA"/>
</dbReference>
<proteinExistence type="predicted"/>
<feature type="domain" description="Methyltransferase type 11" evidence="6">
    <location>
        <begin position="102"/>
        <end position="195"/>
    </location>
</feature>
<dbReference type="GO" id="GO:0008757">
    <property type="term" value="F:S-adenosylmethionine-dependent methyltransferase activity"/>
    <property type="evidence" value="ECO:0007669"/>
    <property type="project" value="InterPro"/>
</dbReference>
<keyword evidence="5" id="KW-0472">Membrane</keyword>
<dbReference type="GO" id="GO:0032259">
    <property type="term" value="P:methylation"/>
    <property type="evidence" value="ECO:0007669"/>
    <property type="project" value="UniProtKB-KW"/>
</dbReference>
<evidence type="ECO:0000259" key="6">
    <source>
        <dbReference type="Pfam" id="PF08241"/>
    </source>
</evidence>
<sequence>MFNYLLTILTSKNPRFLYHKMLLTIIIIAIVYYLYRLSEPPKKVPEGFTQNAPFVLKTDLEIYDDFYAEVYDGITERDKYCQKELFEILKMTELDTKYSTILDIGSGTGCAVNQLNNAGYNVYGIDNSKSMIEFSKTKFPEANFIKGDVIDTMTFEKGLFTHILSTNFTIYEIQDKKTFFRNCYFWLKPNGYLILHLVDREKFSAKKFEDTLMDLTAFYRKYNPPKEKRTETSAEFIDFDYTANYEIKTNSSIVVLKETFVDKQTNNIRQNEKTMMMEYVDDILRIASNSGFIIHAKTNMKSCNGDENQYLYVLEKTL</sequence>
<evidence type="ECO:0000256" key="4">
    <source>
        <dbReference type="ARBA" id="ARBA00025707"/>
    </source>
</evidence>
<dbReference type="PANTHER" id="PTHR44307">
    <property type="entry name" value="PHOSPHOETHANOLAMINE METHYLTRANSFERASE"/>
    <property type="match status" value="1"/>
</dbReference>
<comment type="pathway">
    <text evidence="4">Phospholipid metabolism.</text>
</comment>
<evidence type="ECO:0000313" key="7">
    <source>
        <dbReference type="EMBL" id="QHT83556.1"/>
    </source>
</evidence>
<dbReference type="Gene3D" id="3.40.50.150">
    <property type="entry name" value="Vaccinia Virus protein VP39"/>
    <property type="match status" value="1"/>
</dbReference>
<evidence type="ECO:0000256" key="5">
    <source>
        <dbReference type="SAM" id="Phobius"/>
    </source>
</evidence>
<keyword evidence="2" id="KW-0489">Methyltransferase</keyword>
<dbReference type="AlphaFoldDB" id="A0A6C0HTU1"/>
<dbReference type="PANTHER" id="PTHR44307:SF2">
    <property type="entry name" value="PHOSPHOETHANOLAMINE METHYLTRANSFERASE ISOFORM X1"/>
    <property type="match status" value="1"/>
</dbReference>
<dbReference type="Pfam" id="PF08241">
    <property type="entry name" value="Methyltransf_11"/>
    <property type="match status" value="1"/>
</dbReference>
<keyword evidence="5" id="KW-1133">Transmembrane helix</keyword>
<evidence type="ECO:0000256" key="3">
    <source>
        <dbReference type="ARBA" id="ARBA00022679"/>
    </source>
</evidence>
<evidence type="ECO:0000256" key="2">
    <source>
        <dbReference type="ARBA" id="ARBA00022603"/>
    </source>
</evidence>
<dbReference type="SUPFAM" id="SSF53335">
    <property type="entry name" value="S-adenosyl-L-methionine-dependent methyltransferases"/>
    <property type="match status" value="1"/>
</dbReference>
<accession>A0A6C0HTU1</accession>
<feature type="transmembrane region" description="Helical" evidence="5">
    <location>
        <begin position="16"/>
        <end position="35"/>
    </location>
</feature>
<name>A0A6C0HTU1_9ZZZZ</name>
<comment type="pathway">
    <text evidence="1">Lipid metabolism.</text>
</comment>
<dbReference type="InterPro" id="IPR029063">
    <property type="entry name" value="SAM-dependent_MTases_sf"/>
</dbReference>
<protein>
    <recommendedName>
        <fullName evidence="6">Methyltransferase type 11 domain-containing protein</fullName>
    </recommendedName>
</protein>
<organism evidence="7">
    <name type="scientific">viral metagenome</name>
    <dbReference type="NCBI Taxonomy" id="1070528"/>
    <lineage>
        <taxon>unclassified sequences</taxon>
        <taxon>metagenomes</taxon>
        <taxon>organismal metagenomes</taxon>
    </lineage>
</organism>
<dbReference type="InterPro" id="IPR013216">
    <property type="entry name" value="Methyltransf_11"/>
</dbReference>
<reference evidence="7" key="1">
    <citation type="journal article" date="2020" name="Nature">
        <title>Giant virus diversity and host interactions through global metagenomics.</title>
        <authorList>
            <person name="Schulz F."/>
            <person name="Roux S."/>
            <person name="Paez-Espino D."/>
            <person name="Jungbluth S."/>
            <person name="Walsh D.A."/>
            <person name="Denef V.J."/>
            <person name="McMahon K.D."/>
            <person name="Konstantinidis K.T."/>
            <person name="Eloe-Fadrosh E.A."/>
            <person name="Kyrpides N.C."/>
            <person name="Woyke T."/>
        </authorList>
    </citation>
    <scope>NUCLEOTIDE SEQUENCE</scope>
    <source>
        <strain evidence="7">GVMAG-M-3300023184-168</strain>
    </source>
</reference>
<evidence type="ECO:0000256" key="1">
    <source>
        <dbReference type="ARBA" id="ARBA00005189"/>
    </source>
</evidence>